<accession>A0A6T6AU01</accession>
<dbReference type="EMBL" id="HBGH01002715">
    <property type="protein sequence ID" value="CAD9226783.1"/>
    <property type="molecule type" value="Transcribed_RNA"/>
</dbReference>
<evidence type="ECO:0000256" key="1">
    <source>
        <dbReference type="SAM" id="SignalP"/>
    </source>
</evidence>
<reference evidence="3" key="1">
    <citation type="submission" date="2021-01" db="EMBL/GenBank/DDBJ databases">
        <authorList>
            <person name="Corre E."/>
            <person name="Pelletier E."/>
            <person name="Niang G."/>
            <person name="Scheremetjew M."/>
            <person name="Finn R."/>
            <person name="Kale V."/>
            <person name="Holt S."/>
            <person name="Cochrane G."/>
            <person name="Meng A."/>
            <person name="Brown T."/>
            <person name="Cohen L."/>
        </authorList>
    </citation>
    <scope>NUCLEOTIDE SEQUENCE</scope>
    <source>
        <strain evidence="3">SAG 36.94</strain>
    </source>
</reference>
<organism evidence="3">
    <name type="scientific">Compsopogon caeruleus</name>
    <dbReference type="NCBI Taxonomy" id="31354"/>
    <lineage>
        <taxon>Eukaryota</taxon>
        <taxon>Rhodophyta</taxon>
        <taxon>Compsopogonophyceae</taxon>
        <taxon>Compsopogonales</taxon>
        <taxon>Compsopogonaceae</taxon>
        <taxon>Compsopogon</taxon>
    </lineage>
</organism>
<name>A0A6T6AU01_9RHOD</name>
<keyword evidence="1" id="KW-0732">Signal</keyword>
<dbReference type="AlphaFoldDB" id="A0A6T6AU01"/>
<evidence type="ECO:0000313" key="2">
    <source>
        <dbReference type="EMBL" id="CAD9226783.1"/>
    </source>
</evidence>
<protein>
    <recommendedName>
        <fullName evidence="4">Plastid lipid-associated protein/fibrillin conserved domain-containing protein</fullName>
    </recommendedName>
</protein>
<dbReference type="EMBL" id="HBGH01002726">
    <property type="protein sequence ID" value="CAD9226792.1"/>
    <property type="molecule type" value="Transcribed_RNA"/>
</dbReference>
<feature type="signal peptide" evidence="1">
    <location>
        <begin position="1"/>
        <end position="23"/>
    </location>
</feature>
<proteinExistence type="predicted"/>
<feature type="chain" id="PRO_5036393632" description="Plastid lipid-associated protein/fibrillin conserved domain-containing protein" evidence="1">
    <location>
        <begin position="24"/>
        <end position="259"/>
    </location>
</feature>
<sequence>METKTLLSLTLMVAMLVSHHIAAVAPPKVFSATAANAIGLEAVTELFEDKLGGVNNENNPGPLTTGYREINWDAPIVPFNMPGNFFRATVTRGLQVIAKQGKFAVSNDPNTHDNRFSTFLGQYPGIFKTFSPQRLFTPVLENKMWIRFFVPGTNKALGQNLPALVRGFGIIFTDVDFYGKTKLILFDQYDRKIGVYNAQPKNNGLTFLGVILEKTDPRGIKRVRVILGNAKVGFRDGAAYDVVTMDNFFYGEPIAVSHW</sequence>
<evidence type="ECO:0000313" key="3">
    <source>
        <dbReference type="EMBL" id="CAD9226792.1"/>
    </source>
</evidence>
<gene>
    <name evidence="2" type="ORF">CCAE0312_LOCUS1484</name>
    <name evidence="3" type="ORF">CCAE0312_LOCUS1487</name>
</gene>
<evidence type="ECO:0008006" key="4">
    <source>
        <dbReference type="Google" id="ProtNLM"/>
    </source>
</evidence>